<evidence type="ECO:0000259" key="1">
    <source>
        <dbReference type="Pfam" id="PF00582"/>
    </source>
</evidence>
<comment type="caution">
    <text evidence="2">The sequence shown here is derived from an EMBL/GenBank/DDBJ whole genome shotgun (WGS) entry which is preliminary data.</text>
</comment>
<dbReference type="PhylomeDB" id="Q55CS1"/>
<feature type="domain" description="UspA" evidence="1">
    <location>
        <begin position="2"/>
        <end position="143"/>
    </location>
</feature>
<dbReference type="eggNOG" id="ENOG502RHHZ">
    <property type="taxonomic scope" value="Eukaryota"/>
</dbReference>
<dbReference type="Gene3D" id="3.40.50.620">
    <property type="entry name" value="HUPs"/>
    <property type="match status" value="1"/>
</dbReference>
<dbReference type="dictyBase" id="DDB_G0270690"/>
<name>Q55CS1_DICDI</name>
<dbReference type="EMBL" id="AAFI02000005">
    <property type="protein sequence ID" value="EAL72695.1"/>
    <property type="molecule type" value="Genomic_DNA"/>
</dbReference>
<organism evidence="2 3">
    <name type="scientific">Dictyostelium discoideum</name>
    <name type="common">Social amoeba</name>
    <dbReference type="NCBI Taxonomy" id="44689"/>
    <lineage>
        <taxon>Eukaryota</taxon>
        <taxon>Amoebozoa</taxon>
        <taxon>Evosea</taxon>
        <taxon>Eumycetozoa</taxon>
        <taxon>Dictyostelia</taxon>
        <taxon>Dictyosteliales</taxon>
        <taxon>Dictyosteliaceae</taxon>
        <taxon>Dictyostelium</taxon>
    </lineage>
</organism>
<dbReference type="InParanoid" id="Q55CS1"/>
<dbReference type="GeneID" id="8617367"/>
<dbReference type="OMA" id="TSNYCIR"/>
<accession>Q55CS1</accession>
<dbReference type="AlphaFoldDB" id="Q55CS1"/>
<dbReference type="Proteomes" id="UP000002195">
    <property type="component" value="Unassembled WGS sequence"/>
</dbReference>
<dbReference type="SMR" id="Q55CS1"/>
<dbReference type="KEGG" id="ddi:DDB_G0270690"/>
<dbReference type="HOGENOM" id="CLU_049301_16_2_1"/>
<dbReference type="InterPro" id="IPR006016">
    <property type="entry name" value="UspA"/>
</dbReference>
<sequence>MKFLIAIDGSANSHKAFLKAMNLYKETDTIVLLVVVDLVHYMMSNTNFDMTLISDIKQGMFDNGDALLKKYEDLARNEYLINNVEAIRVEGTPKDIIVKVVEDKSIDVLCLGRVGLINNDHITMGSTSNYCIRNCNCDILVCR</sequence>
<dbReference type="InterPro" id="IPR014729">
    <property type="entry name" value="Rossmann-like_a/b/a_fold"/>
</dbReference>
<dbReference type="PaxDb" id="44689-DDB0201905"/>
<protein>
    <recommendedName>
        <fullName evidence="1">UspA domain-containing protein</fullName>
    </recommendedName>
</protein>
<dbReference type="CDD" id="cd23659">
    <property type="entry name" value="USP_At3g01520-like"/>
    <property type="match status" value="1"/>
</dbReference>
<evidence type="ECO:0000313" key="2">
    <source>
        <dbReference type="EMBL" id="EAL72695.1"/>
    </source>
</evidence>
<proteinExistence type="predicted"/>
<reference evidence="2 3" key="1">
    <citation type="journal article" date="2005" name="Nature">
        <title>The genome of the social amoeba Dictyostelium discoideum.</title>
        <authorList>
            <consortium name="The Dictyostelium discoideum Sequencing Consortium"/>
            <person name="Eichinger L."/>
            <person name="Pachebat J.A."/>
            <person name="Glockner G."/>
            <person name="Rajandream M.A."/>
            <person name="Sucgang R."/>
            <person name="Berriman M."/>
            <person name="Song J."/>
            <person name="Olsen R."/>
            <person name="Szafranski K."/>
            <person name="Xu Q."/>
            <person name="Tunggal B."/>
            <person name="Kummerfeld S."/>
            <person name="Madera M."/>
            <person name="Konfortov B.A."/>
            <person name="Rivero F."/>
            <person name="Bankier A.T."/>
            <person name="Lehmann R."/>
            <person name="Hamlin N."/>
            <person name="Davies R."/>
            <person name="Gaudet P."/>
            <person name="Fey P."/>
            <person name="Pilcher K."/>
            <person name="Chen G."/>
            <person name="Saunders D."/>
            <person name="Sodergren E."/>
            <person name="Davis P."/>
            <person name="Kerhornou A."/>
            <person name="Nie X."/>
            <person name="Hall N."/>
            <person name="Anjard C."/>
            <person name="Hemphill L."/>
            <person name="Bason N."/>
            <person name="Farbrother P."/>
            <person name="Desany B."/>
            <person name="Just E."/>
            <person name="Morio T."/>
            <person name="Rost R."/>
            <person name="Churcher C."/>
            <person name="Cooper J."/>
            <person name="Haydock S."/>
            <person name="van Driessche N."/>
            <person name="Cronin A."/>
            <person name="Goodhead I."/>
            <person name="Muzny D."/>
            <person name="Mourier T."/>
            <person name="Pain A."/>
            <person name="Lu M."/>
            <person name="Harper D."/>
            <person name="Lindsay R."/>
            <person name="Hauser H."/>
            <person name="James K."/>
            <person name="Quiles M."/>
            <person name="Madan Babu M."/>
            <person name="Saito T."/>
            <person name="Buchrieser C."/>
            <person name="Wardroper A."/>
            <person name="Felder M."/>
            <person name="Thangavelu M."/>
            <person name="Johnson D."/>
            <person name="Knights A."/>
            <person name="Loulseged H."/>
            <person name="Mungall K."/>
            <person name="Oliver K."/>
            <person name="Price C."/>
            <person name="Quail M.A."/>
            <person name="Urushihara H."/>
            <person name="Hernandez J."/>
            <person name="Rabbinowitsch E."/>
            <person name="Steffen D."/>
            <person name="Sanders M."/>
            <person name="Ma J."/>
            <person name="Kohara Y."/>
            <person name="Sharp S."/>
            <person name="Simmonds M."/>
            <person name="Spiegler S."/>
            <person name="Tivey A."/>
            <person name="Sugano S."/>
            <person name="White B."/>
            <person name="Walker D."/>
            <person name="Woodward J."/>
            <person name="Winckler T."/>
            <person name="Tanaka Y."/>
            <person name="Shaulsky G."/>
            <person name="Schleicher M."/>
            <person name="Weinstock G."/>
            <person name="Rosenthal A."/>
            <person name="Cox E.C."/>
            <person name="Chisholm R.L."/>
            <person name="Gibbs R."/>
            <person name="Loomis W.F."/>
            <person name="Platzer M."/>
            <person name="Kay R.R."/>
            <person name="Williams J."/>
            <person name="Dear P.H."/>
            <person name="Noegel A.A."/>
            <person name="Barrell B."/>
            <person name="Kuspa A."/>
        </authorList>
    </citation>
    <scope>NUCLEOTIDE SEQUENCE [LARGE SCALE GENOMIC DNA]</scope>
    <source>
        <strain evidence="2 3">AX4</strain>
    </source>
</reference>
<dbReference type="Pfam" id="PF00582">
    <property type="entry name" value="Usp"/>
    <property type="match status" value="1"/>
</dbReference>
<dbReference type="SUPFAM" id="SSF52402">
    <property type="entry name" value="Adenine nucleotide alpha hydrolases-like"/>
    <property type="match status" value="1"/>
</dbReference>
<dbReference type="RefSeq" id="XP_646410.1">
    <property type="nucleotide sequence ID" value="XM_641318.1"/>
</dbReference>
<gene>
    <name evidence="2" type="ORF">DDB_G0270690</name>
</gene>
<keyword evidence="3" id="KW-1185">Reference proteome</keyword>
<dbReference type="PANTHER" id="PTHR31964">
    <property type="entry name" value="ADENINE NUCLEOTIDE ALPHA HYDROLASES-LIKE SUPERFAMILY PROTEIN"/>
    <property type="match status" value="1"/>
</dbReference>
<evidence type="ECO:0000313" key="3">
    <source>
        <dbReference type="Proteomes" id="UP000002195"/>
    </source>
</evidence>
<dbReference type="VEuPathDB" id="AmoebaDB:DDB_G0270690"/>
<dbReference type="PANTHER" id="PTHR31964:SF113">
    <property type="entry name" value="USPA DOMAIN-CONTAINING PROTEIN"/>
    <property type="match status" value="1"/>
</dbReference>